<organism evidence="6">
    <name type="scientific">Fibrocapsa japonica</name>
    <dbReference type="NCBI Taxonomy" id="94617"/>
    <lineage>
        <taxon>Eukaryota</taxon>
        <taxon>Sar</taxon>
        <taxon>Stramenopiles</taxon>
        <taxon>Ochrophyta</taxon>
        <taxon>Raphidophyceae</taxon>
        <taxon>Chattonellales</taxon>
        <taxon>Chattonellaceae</taxon>
        <taxon>Fibrocapsa</taxon>
    </lineage>
</organism>
<evidence type="ECO:0000256" key="5">
    <source>
        <dbReference type="ARBA" id="ARBA00023136"/>
    </source>
</evidence>
<evidence type="ECO:0000313" key="6">
    <source>
        <dbReference type="EMBL" id="CAD9862204.1"/>
    </source>
</evidence>
<reference evidence="6" key="1">
    <citation type="submission" date="2021-01" db="EMBL/GenBank/DDBJ databases">
        <authorList>
            <person name="Corre E."/>
            <person name="Pelletier E."/>
            <person name="Niang G."/>
            <person name="Scheremetjew M."/>
            <person name="Finn R."/>
            <person name="Kale V."/>
            <person name="Holt S."/>
            <person name="Cochrane G."/>
            <person name="Meng A."/>
            <person name="Brown T."/>
            <person name="Cohen L."/>
        </authorList>
    </citation>
    <scope>NUCLEOTIDE SEQUENCE</scope>
    <source>
        <strain evidence="6">CCMP1661</strain>
    </source>
</reference>
<comment type="similarity">
    <text evidence="2">Belongs to the peroxisomal membrane protein PXMP2/4 family.</text>
</comment>
<name>A0A7S2UXJ3_9STRA</name>
<proteinExistence type="inferred from homology"/>
<comment type="subcellular location">
    <subcellularLocation>
        <location evidence="1">Membrane</location>
        <topology evidence="1">Multi-pass membrane protein</topology>
    </subcellularLocation>
</comment>
<evidence type="ECO:0000256" key="3">
    <source>
        <dbReference type="ARBA" id="ARBA00022692"/>
    </source>
</evidence>
<evidence type="ECO:0000256" key="1">
    <source>
        <dbReference type="ARBA" id="ARBA00004141"/>
    </source>
</evidence>
<protein>
    <submittedName>
        <fullName evidence="6">Uncharacterized protein</fullName>
    </submittedName>
</protein>
<evidence type="ECO:0000256" key="2">
    <source>
        <dbReference type="ARBA" id="ARBA00006824"/>
    </source>
</evidence>
<sequence length="362" mass="40146">MPICSNLGKAFIASVLFIANPRAVRGFLSFPTKSSVSEGFLNFGATKNVAVDDGYMHWSQAGKEDSTIRIAAKQVAQREINQKAASSLLDSVALNLDDLQAYGLIVNWASTFLGQVCRDDSPHCSSRPNIFRKIQTGQLINLFVLATGAILLLSNMISVDIDATRGWSEHEVFWRIAIDHCESFHSSIQRHPAKTKAIVHALVYMVGDWMAQVQWGKKNVLDFNLLRTLRNGAVGVICGPIFKRICFGDQCFDSILPTVAHTQQLWRVGLEQGLTMSSKTACYLGLLGAMQGDSLKNIANDVLVKTVPILQYGILFWTLADTIMYMCVPELHRILWIEGCQVIWYSILAYIASCEAANQPKK</sequence>
<dbReference type="AlphaFoldDB" id="A0A7S2UXJ3"/>
<dbReference type="PANTHER" id="PTHR11266:SF121">
    <property type="entry name" value="OS09G0315000 PROTEIN"/>
    <property type="match status" value="1"/>
</dbReference>
<dbReference type="EMBL" id="HBHR01009922">
    <property type="protein sequence ID" value="CAD9862204.1"/>
    <property type="molecule type" value="Transcribed_RNA"/>
</dbReference>
<dbReference type="PANTHER" id="PTHR11266">
    <property type="entry name" value="PEROXISOMAL MEMBRANE PROTEIN 2, PXMP2 MPV17"/>
    <property type="match status" value="1"/>
</dbReference>
<dbReference type="GO" id="GO:0005737">
    <property type="term" value="C:cytoplasm"/>
    <property type="evidence" value="ECO:0007669"/>
    <property type="project" value="TreeGrafter"/>
</dbReference>
<dbReference type="GO" id="GO:0016020">
    <property type="term" value="C:membrane"/>
    <property type="evidence" value="ECO:0007669"/>
    <property type="project" value="UniProtKB-SubCell"/>
</dbReference>
<gene>
    <name evidence="6" type="ORF">FJAP1339_LOCUS4736</name>
</gene>
<accession>A0A7S2UXJ3</accession>
<dbReference type="InterPro" id="IPR007248">
    <property type="entry name" value="Mpv17_PMP22"/>
</dbReference>
<keyword evidence="4" id="KW-1133">Transmembrane helix</keyword>
<evidence type="ECO:0000256" key="4">
    <source>
        <dbReference type="ARBA" id="ARBA00022989"/>
    </source>
</evidence>
<dbReference type="Pfam" id="PF04117">
    <property type="entry name" value="Mpv17_PMP22"/>
    <property type="match status" value="1"/>
</dbReference>
<keyword evidence="5" id="KW-0472">Membrane</keyword>
<keyword evidence="3" id="KW-0812">Transmembrane</keyword>